<feature type="transmembrane region" description="Helical" evidence="1">
    <location>
        <begin position="51"/>
        <end position="72"/>
    </location>
</feature>
<comment type="caution">
    <text evidence="2">The sequence shown here is derived from an EMBL/GenBank/DDBJ whole genome shotgun (WGS) entry which is preliminary data.</text>
</comment>
<dbReference type="RefSeq" id="WP_156806299.1">
    <property type="nucleotide sequence ID" value="NZ_JBHSOJ010000032.1"/>
</dbReference>
<dbReference type="Pfam" id="PF13268">
    <property type="entry name" value="DUF4059"/>
    <property type="match status" value="1"/>
</dbReference>
<sequence>MLATIYRFYLMGLTVSVIITIISLIVWLVYRMSRRLDRTKKERQALLYEAFIIFLVTTPILSFAFMAILVMVTA</sequence>
<dbReference type="Proteomes" id="UP001596110">
    <property type="component" value="Unassembled WGS sequence"/>
</dbReference>
<proteinExistence type="predicted"/>
<evidence type="ECO:0000313" key="2">
    <source>
        <dbReference type="EMBL" id="MFC5632063.1"/>
    </source>
</evidence>
<dbReference type="EMBL" id="JBHSOJ010000032">
    <property type="protein sequence ID" value="MFC5632063.1"/>
    <property type="molecule type" value="Genomic_DNA"/>
</dbReference>
<accession>A0ABW0UGH6</accession>
<evidence type="ECO:0000313" key="3">
    <source>
        <dbReference type="Proteomes" id="UP001596110"/>
    </source>
</evidence>
<organism evidence="2 3">
    <name type="scientific">Streptococcus caledonicus</name>
    <dbReference type="NCBI Taxonomy" id="2614158"/>
    <lineage>
        <taxon>Bacteria</taxon>
        <taxon>Bacillati</taxon>
        <taxon>Bacillota</taxon>
        <taxon>Bacilli</taxon>
        <taxon>Lactobacillales</taxon>
        <taxon>Streptococcaceae</taxon>
        <taxon>Streptococcus</taxon>
    </lineage>
</organism>
<keyword evidence="1" id="KW-0472">Membrane</keyword>
<feature type="transmembrane region" description="Helical" evidence="1">
    <location>
        <begin position="6"/>
        <end position="30"/>
    </location>
</feature>
<keyword evidence="1" id="KW-1133">Transmembrane helix</keyword>
<name>A0ABW0UGH6_9STRE</name>
<keyword evidence="3" id="KW-1185">Reference proteome</keyword>
<reference evidence="3" key="1">
    <citation type="journal article" date="2019" name="Int. J. Syst. Evol. Microbiol.">
        <title>The Global Catalogue of Microorganisms (GCM) 10K type strain sequencing project: providing services to taxonomists for standard genome sequencing and annotation.</title>
        <authorList>
            <consortium name="The Broad Institute Genomics Platform"/>
            <consortium name="The Broad Institute Genome Sequencing Center for Infectious Disease"/>
            <person name="Wu L."/>
            <person name="Ma J."/>
        </authorList>
    </citation>
    <scope>NUCLEOTIDE SEQUENCE [LARGE SCALE GENOMIC DNA]</scope>
    <source>
        <strain evidence="3">DT43</strain>
    </source>
</reference>
<protein>
    <submittedName>
        <fullName evidence="2">DUF4059 family protein</fullName>
    </submittedName>
</protein>
<dbReference type="InterPro" id="IPR025134">
    <property type="entry name" value="DUF4059"/>
</dbReference>
<gene>
    <name evidence="2" type="ORF">ACFPQ3_11055</name>
</gene>
<keyword evidence="1" id="KW-0812">Transmembrane</keyword>
<evidence type="ECO:0000256" key="1">
    <source>
        <dbReference type="SAM" id="Phobius"/>
    </source>
</evidence>